<evidence type="ECO:0000256" key="1">
    <source>
        <dbReference type="SAM" id="Phobius"/>
    </source>
</evidence>
<protein>
    <submittedName>
        <fullName evidence="2">Uncharacterized protein</fullName>
    </submittedName>
</protein>
<dbReference type="AlphaFoldDB" id="A0A8J4RAB2"/>
<keyword evidence="1" id="KW-0812">Transmembrane</keyword>
<gene>
    <name evidence="2" type="ORF">CMV_015069</name>
</gene>
<organism evidence="2 3">
    <name type="scientific">Castanea mollissima</name>
    <name type="common">Chinese chestnut</name>
    <dbReference type="NCBI Taxonomy" id="60419"/>
    <lineage>
        <taxon>Eukaryota</taxon>
        <taxon>Viridiplantae</taxon>
        <taxon>Streptophyta</taxon>
        <taxon>Embryophyta</taxon>
        <taxon>Tracheophyta</taxon>
        <taxon>Spermatophyta</taxon>
        <taxon>Magnoliopsida</taxon>
        <taxon>eudicotyledons</taxon>
        <taxon>Gunneridae</taxon>
        <taxon>Pentapetalae</taxon>
        <taxon>rosids</taxon>
        <taxon>fabids</taxon>
        <taxon>Fagales</taxon>
        <taxon>Fagaceae</taxon>
        <taxon>Castanea</taxon>
    </lineage>
</organism>
<name>A0A8J4RAB2_9ROSI</name>
<keyword evidence="3" id="KW-1185">Reference proteome</keyword>
<evidence type="ECO:0000313" key="3">
    <source>
        <dbReference type="Proteomes" id="UP000737018"/>
    </source>
</evidence>
<keyword evidence="1" id="KW-0472">Membrane</keyword>
<accession>A0A8J4RAB2</accession>
<reference evidence="2" key="1">
    <citation type="submission" date="2020-03" db="EMBL/GenBank/DDBJ databases">
        <title>Castanea mollissima Vanexum genome sequencing.</title>
        <authorList>
            <person name="Staton M."/>
        </authorList>
    </citation>
    <scope>NUCLEOTIDE SEQUENCE</scope>
    <source>
        <tissue evidence="2">Leaf</tissue>
    </source>
</reference>
<sequence>MRLHRPNSDLSLIQHRPKIRFSSLKFALKQFHSFETPSRRIPNFPQETQSIVDVPRDLSSSISSDFAQLFSLLHSIFKISLSIYKKILLFLHPSIRSKLDHTVVGVLLLAFFLGFKEILEVVCTLGVGAVVFVSILLCLWAMDC</sequence>
<feature type="transmembrane region" description="Helical" evidence="1">
    <location>
        <begin position="121"/>
        <end position="142"/>
    </location>
</feature>
<proteinExistence type="predicted"/>
<evidence type="ECO:0000313" key="2">
    <source>
        <dbReference type="EMBL" id="KAF3960199.1"/>
    </source>
</evidence>
<dbReference type="Proteomes" id="UP000737018">
    <property type="component" value="Unassembled WGS sequence"/>
</dbReference>
<keyword evidence="1" id="KW-1133">Transmembrane helix</keyword>
<dbReference type="EMBL" id="JRKL02002158">
    <property type="protein sequence ID" value="KAF3960199.1"/>
    <property type="molecule type" value="Genomic_DNA"/>
</dbReference>
<comment type="caution">
    <text evidence="2">The sequence shown here is derived from an EMBL/GenBank/DDBJ whole genome shotgun (WGS) entry which is preliminary data.</text>
</comment>